<feature type="domain" description="Tyr recombinase" evidence="4">
    <location>
        <begin position="362"/>
        <end position="600"/>
    </location>
</feature>
<reference evidence="5 6" key="1">
    <citation type="submission" date="2019-05" db="EMBL/GenBank/DDBJ databases">
        <title>Draft genome sequence of Actinomadura geliboluensis A8036.</title>
        <authorList>
            <person name="Saricaoglu S."/>
            <person name="Isik K."/>
        </authorList>
    </citation>
    <scope>NUCLEOTIDE SEQUENCE [LARGE SCALE GENOMIC DNA]</scope>
    <source>
        <strain evidence="5 6">A8036</strain>
    </source>
</reference>
<dbReference type="SUPFAM" id="SSF56349">
    <property type="entry name" value="DNA breaking-rejoining enzymes"/>
    <property type="match status" value="1"/>
</dbReference>
<dbReference type="EMBL" id="VCKZ01000052">
    <property type="protein sequence ID" value="TMR40533.1"/>
    <property type="molecule type" value="Genomic_DNA"/>
</dbReference>
<sequence length="746" mass="84552">MSKLNALSPDEEHGLTAGRTIARKRLDRRDPRIAVDELFSVDKAHRLWLSLPEGHRATRFLPTMMPTDYVEAFRVSSTDATGTKGSQALNFSHLPEPMGWELAWCIDQEVRAGKPVNPARLRSLVRGLTLATTEGSAAARSARSITAFSHLQWAREVRGAVLRAGIQKQHYSETIVLNSVKHIQDRLAVAYHDGEWWRLNIWNPQLDPRVPQRSHEPSGTHVANFSHLETPWLRQAAQWWLSTRLSSGTYAWSSVKSRLDHFKWFQWFIMQVKTAGPHLVDDIDELRPLMRGFRDDLRAHRVLHGPNKGKPLGKNQVRQPMVTLETFYRWMFDHRTEAAAVLDEPRWKLLTPRHTVLFAAEDKPRRINAKSADMVLEDDVVTAITAGCGLLAAPQGEGGLGDHQALHALMLLIRTGRRMSEVLMMDFEPISPLPTSLPQSTDSDQDLADEFVARMSFQETKIEHNDPATIPVDQEVVDIIRAQQRWVREFLADQGAPNGHQPPYLFVQTRQNRLGRLPYPAATFHSRLRELTERLAITDSTGRPVKISKTHKFRHTRATNLLNAGVPIHVVMRYLRHLSTDMTMHYAVTLSETEEREFLRYKKVTGDGRTIDFDDGDLFDLLHLQQRADRVLPNGWCMLPPRQTCSKGNACLPCSKFVTDTSHRHELERQRASTQDLIETRQAQFQARYGKPMGTDNIWLAGRLAETTALNKVLIALDQISVRDHGQMRAIRGAGAPDSPDLGGGA</sequence>
<keyword evidence="6" id="KW-1185">Reference proteome</keyword>
<dbReference type="InterPro" id="IPR050090">
    <property type="entry name" value="Tyrosine_recombinase_XerCD"/>
</dbReference>
<comment type="caution">
    <text evidence="5">The sequence shown here is derived from an EMBL/GenBank/DDBJ whole genome shotgun (WGS) entry which is preliminary data.</text>
</comment>
<dbReference type="Proteomes" id="UP000305238">
    <property type="component" value="Unassembled WGS sequence"/>
</dbReference>
<comment type="similarity">
    <text evidence="1">Belongs to the 'phage' integrase family.</text>
</comment>
<dbReference type="PROSITE" id="PS51898">
    <property type="entry name" value="TYR_RECOMBINASE"/>
    <property type="match status" value="1"/>
</dbReference>
<organism evidence="5 6">
    <name type="scientific">Actinomadura geliboluensis</name>
    <dbReference type="NCBI Taxonomy" id="882440"/>
    <lineage>
        <taxon>Bacteria</taxon>
        <taxon>Bacillati</taxon>
        <taxon>Actinomycetota</taxon>
        <taxon>Actinomycetes</taxon>
        <taxon>Streptosporangiales</taxon>
        <taxon>Thermomonosporaceae</taxon>
        <taxon>Actinomadura</taxon>
    </lineage>
</organism>
<name>A0A5S4H5N6_9ACTN</name>
<dbReference type="OrthoDB" id="3522542at2"/>
<dbReference type="RefSeq" id="WP_138636106.1">
    <property type="nucleotide sequence ID" value="NZ_JASWDG010000297.1"/>
</dbReference>
<proteinExistence type="inferred from homology"/>
<protein>
    <submittedName>
        <fullName evidence="5">Site-specific integrase</fullName>
    </submittedName>
</protein>
<dbReference type="Gene3D" id="1.10.443.10">
    <property type="entry name" value="Intergrase catalytic core"/>
    <property type="match status" value="1"/>
</dbReference>
<evidence type="ECO:0000259" key="4">
    <source>
        <dbReference type="PROSITE" id="PS51898"/>
    </source>
</evidence>
<evidence type="ECO:0000313" key="5">
    <source>
        <dbReference type="EMBL" id="TMR40533.1"/>
    </source>
</evidence>
<dbReference type="PANTHER" id="PTHR30349:SF41">
    <property type="entry name" value="INTEGRASE_RECOMBINASE PROTEIN MJ0367-RELATED"/>
    <property type="match status" value="1"/>
</dbReference>
<evidence type="ECO:0000256" key="1">
    <source>
        <dbReference type="ARBA" id="ARBA00008857"/>
    </source>
</evidence>
<dbReference type="InterPro" id="IPR011010">
    <property type="entry name" value="DNA_brk_join_enz"/>
</dbReference>
<accession>A0A5S4H5N6</accession>
<keyword evidence="3" id="KW-0233">DNA recombination</keyword>
<dbReference type="PANTHER" id="PTHR30349">
    <property type="entry name" value="PHAGE INTEGRASE-RELATED"/>
    <property type="match status" value="1"/>
</dbReference>
<evidence type="ECO:0000256" key="2">
    <source>
        <dbReference type="ARBA" id="ARBA00023125"/>
    </source>
</evidence>
<dbReference type="CDD" id="cd00397">
    <property type="entry name" value="DNA_BRE_C"/>
    <property type="match status" value="1"/>
</dbReference>
<evidence type="ECO:0000256" key="3">
    <source>
        <dbReference type="ARBA" id="ARBA00023172"/>
    </source>
</evidence>
<dbReference type="GO" id="GO:0003677">
    <property type="term" value="F:DNA binding"/>
    <property type="evidence" value="ECO:0007669"/>
    <property type="project" value="UniProtKB-KW"/>
</dbReference>
<dbReference type="Pfam" id="PF00589">
    <property type="entry name" value="Phage_integrase"/>
    <property type="match status" value="1"/>
</dbReference>
<gene>
    <name evidence="5" type="ORF">ETD96_10380</name>
</gene>
<dbReference type="InterPro" id="IPR002104">
    <property type="entry name" value="Integrase_catalytic"/>
</dbReference>
<dbReference type="InterPro" id="IPR013762">
    <property type="entry name" value="Integrase-like_cat_sf"/>
</dbReference>
<dbReference type="GO" id="GO:0015074">
    <property type="term" value="P:DNA integration"/>
    <property type="evidence" value="ECO:0007669"/>
    <property type="project" value="InterPro"/>
</dbReference>
<dbReference type="AlphaFoldDB" id="A0A5S4H5N6"/>
<keyword evidence="2" id="KW-0238">DNA-binding</keyword>
<evidence type="ECO:0000313" key="6">
    <source>
        <dbReference type="Proteomes" id="UP000305238"/>
    </source>
</evidence>
<dbReference type="GO" id="GO:0006310">
    <property type="term" value="P:DNA recombination"/>
    <property type="evidence" value="ECO:0007669"/>
    <property type="project" value="UniProtKB-KW"/>
</dbReference>